<dbReference type="PROSITE" id="PS50404">
    <property type="entry name" value="GST_NTER"/>
    <property type="match status" value="1"/>
</dbReference>
<dbReference type="GO" id="GO:0019852">
    <property type="term" value="P:L-ascorbic acid metabolic process"/>
    <property type="evidence" value="ECO:0007669"/>
    <property type="project" value="TreeGrafter"/>
</dbReference>
<dbReference type="PROSITE" id="PS50405">
    <property type="entry name" value="GST_CTER"/>
    <property type="match status" value="1"/>
</dbReference>
<dbReference type="SFLD" id="SFLDG00358">
    <property type="entry name" value="Main_(cytGST)"/>
    <property type="match status" value="1"/>
</dbReference>
<dbReference type="InterPro" id="IPR040079">
    <property type="entry name" value="Glutathione_S-Trfase"/>
</dbReference>
<dbReference type="Ensembl" id="ENSNLET00000047955.1">
    <property type="protein sequence ID" value="ENSNLEP00000047546.1"/>
    <property type="gene ID" value="ENSNLEG00000027309.1"/>
</dbReference>
<dbReference type="InterPro" id="IPR010987">
    <property type="entry name" value="Glutathione-S-Trfase_C-like"/>
</dbReference>
<dbReference type="InterPro" id="IPR036282">
    <property type="entry name" value="Glutathione-S-Trfase_C_sf"/>
</dbReference>
<proteinExistence type="inferred from homology"/>
<dbReference type="EC" id="2.5.1.18" evidence="6"/>
<dbReference type="OMA" id="FGACFCP"/>
<accession>A0A2I3HVN7</accession>
<dbReference type="PANTHER" id="PTHR43968">
    <property type="match status" value="1"/>
</dbReference>
<evidence type="ECO:0000256" key="2">
    <source>
        <dbReference type="ARBA" id="ARBA00023002"/>
    </source>
</evidence>
<dbReference type="GO" id="GO:0006749">
    <property type="term" value="P:glutathione metabolic process"/>
    <property type="evidence" value="ECO:0007669"/>
    <property type="project" value="UniProtKB-UniRule"/>
</dbReference>
<dbReference type="InterPro" id="IPR004045">
    <property type="entry name" value="Glutathione_S-Trfase_N"/>
</dbReference>
<dbReference type="GO" id="GO:0005737">
    <property type="term" value="C:cytoplasm"/>
    <property type="evidence" value="ECO:0007669"/>
    <property type="project" value="InterPro"/>
</dbReference>
<protein>
    <recommendedName>
        <fullName evidence="6">Glutathione S-transferase omega</fullName>
        <shortName evidence="6">GSTO</shortName>
        <ecNumber evidence="6">1.20.4.2</ecNumber>
        <ecNumber evidence="6">1.8.5.1</ecNumber>
        <ecNumber evidence="6">2.5.1.18</ecNumber>
    </recommendedName>
    <alternativeName>
        <fullName evidence="6">Glutathione-dependent dehydroascorbate reductase</fullName>
    </alternativeName>
    <alternativeName>
        <fullName evidence="6">Monomethylarsonic acid reductase</fullName>
    </alternativeName>
</protein>
<dbReference type="Proteomes" id="UP000001073">
    <property type="component" value="Chromosome 8"/>
</dbReference>
<comment type="similarity">
    <text evidence="1 6">Belongs to the GST superfamily. Omega family.</text>
</comment>
<evidence type="ECO:0000256" key="4">
    <source>
        <dbReference type="ARBA" id="ARBA00048353"/>
    </source>
</evidence>
<feature type="domain" description="GST N-terminal" evidence="7">
    <location>
        <begin position="22"/>
        <end position="101"/>
    </location>
</feature>
<evidence type="ECO:0000313" key="9">
    <source>
        <dbReference type="Ensembl" id="ENSNLEP00000047546.1"/>
    </source>
</evidence>
<dbReference type="GO" id="GO:0045174">
    <property type="term" value="F:glutathione dehydrogenase (ascorbate) activity"/>
    <property type="evidence" value="ECO:0007669"/>
    <property type="project" value="UniProtKB-UniRule"/>
</dbReference>
<evidence type="ECO:0000259" key="7">
    <source>
        <dbReference type="PROSITE" id="PS50404"/>
    </source>
</evidence>
<dbReference type="Gene3D" id="1.20.1050.10">
    <property type="match status" value="1"/>
</dbReference>
<dbReference type="Gene3D" id="3.40.30.10">
    <property type="entry name" value="Glutaredoxin"/>
    <property type="match status" value="1"/>
</dbReference>
<dbReference type="FunFam" id="1.20.1050.10:FF:000009">
    <property type="entry name" value="Glutathione S-transferase omega-1"/>
    <property type="match status" value="1"/>
</dbReference>
<dbReference type="FunFam" id="3.40.30.10:FF:000123">
    <property type="entry name" value="Glutathione transferase o1"/>
    <property type="match status" value="1"/>
</dbReference>
<dbReference type="Pfam" id="PF14497">
    <property type="entry name" value="GST_C_3"/>
    <property type="match status" value="1"/>
</dbReference>
<dbReference type="AlphaFoldDB" id="A0A2I3HVN7"/>
<comment type="function">
    <text evidence="6">Exhibits glutathione-dependent thiol transferase activity. Has high dehydroascorbate reductase activity and may contribute to the recycling of ascorbic acid. Participates in the biotransformation of inorganic arsenic and reduces monomethylarsonic acid (MMA).</text>
</comment>
<keyword evidence="10" id="KW-1185">Reference proteome</keyword>
<dbReference type="InterPro" id="IPR036249">
    <property type="entry name" value="Thioredoxin-like_sf"/>
</dbReference>
<dbReference type="GO" id="GO:0050610">
    <property type="term" value="F:methylarsonate reductase activity"/>
    <property type="evidence" value="ECO:0007669"/>
    <property type="project" value="UniProtKB-UniRule"/>
</dbReference>
<dbReference type="STRING" id="61853.ENSNLEP00000047546"/>
<dbReference type="InterPro" id="IPR005442">
    <property type="entry name" value="GST_omega"/>
</dbReference>
<dbReference type="PRINTS" id="PR01625">
    <property type="entry name" value="GSTRNSFRASEO"/>
</dbReference>
<dbReference type="EC" id="1.20.4.2" evidence="6"/>
<dbReference type="GO" id="GO:0004364">
    <property type="term" value="F:glutathione transferase activity"/>
    <property type="evidence" value="ECO:0007669"/>
    <property type="project" value="UniProtKB-UniRule"/>
</dbReference>
<evidence type="ECO:0000259" key="8">
    <source>
        <dbReference type="PROSITE" id="PS50405"/>
    </source>
</evidence>
<dbReference type="InParanoid" id="A0A2I3HVN7"/>
<organism evidence="9 10">
    <name type="scientific">Nomascus leucogenys</name>
    <name type="common">Northern white-cheeked gibbon</name>
    <name type="synonym">Hylobates leucogenys</name>
    <dbReference type="NCBI Taxonomy" id="61853"/>
    <lineage>
        <taxon>Eukaryota</taxon>
        <taxon>Metazoa</taxon>
        <taxon>Chordata</taxon>
        <taxon>Craniata</taxon>
        <taxon>Vertebrata</taxon>
        <taxon>Euteleostomi</taxon>
        <taxon>Mammalia</taxon>
        <taxon>Eutheria</taxon>
        <taxon>Euarchontoglires</taxon>
        <taxon>Primates</taxon>
        <taxon>Haplorrhini</taxon>
        <taxon>Catarrhini</taxon>
        <taxon>Hylobatidae</taxon>
        <taxon>Nomascus</taxon>
    </lineage>
</organism>
<comment type="catalytic activity">
    <reaction evidence="3 6">
        <text>RX + glutathione = an S-substituted glutathione + a halide anion + H(+)</text>
        <dbReference type="Rhea" id="RHEA:16437"/>
        <dbReference type="ChEBI" id="CHEBI:15378"/>
        <dbReference type="ChEBI" id="CHEBI:16042"/>
        <dbReference type="ChEBI" id="CHEBI:17792"/>
        <dbReference type="ChEBI" id="CHEBI:57925"/>
        <dbReference type="ChEBI" id="CHEBI:90779"/>
        <dbReference type="EC" id="2.5.1.18"/>
    </reaction>
</comment>
<reference evidence="9" key="3">
    <citation type="submission" date="2025-09" db="UniProtKB">
        <authorList>
            <consortium name="Ensembl"/>
        </authorList>
    </citation>
    <scope>IDENTIFICATION</scope>
</reference>
<dbReference type="GeneTree" id="ENSGT00940000155351"/>
<keyword evidence="2 6" id="KW-0560">Oxidoreductase</keyword>
<name>A0A2I3HVN7_NOMLE</name>
<dbReference type="EC" id="1.8.5.1" evidence="6"/>
<dbReference type="SFLD" id="SFLDS00019">
    <property type="entry name" value="Glutathione_Transferase_(cytos"/>
    <property type="match status" value="1"/>
</dbReference>
<evidence type="ECO:0000256" key="1">
    <source>
        <dbReference type="ARBA" id="ARBA00011067"/>
    </source>
</evidence>
<dbReference type="SUPFAM" id="SSF47616">
    <property type="entry name" value="GST C-terminal domain-like"/>
    <property type="match status" value="1"/>
</dbReference>
<evidence type="ECO:0000256" key="6">
    <source>
        <dbReference type="RuleBase" id="RU368071"/>
    </source>
</evidence>
<evidence type="ECO:0000256" key="5">
    <source>
        <dbReference type="ARBA" id="ARBA00049544"/>
    </source>
</evidence>
<dbReference type="EMBL" id="ADFV01027832">
    <property type="status" value="NOT_ANNOTATED_CDS"/>
    <property type="molecule type" value="Genomic_DNA"/>
</dbReference>
<gene>
    <name evidence="9" type="primary">LOC100606903</name>
</gene>
<keyword evidence="6" id="KW-0808">Transferase</keyword>
<comment type="catalytic activity">
    <reaction evidence="5 6">
        <text>L-dehydroascorbate + 2 glutathione = glutathione disulfide + L-ascorbate</text>
        <dbReference type="Rhea" id="RHEA:24424"/>
        <dbReference type="ChEBI" id="CHEBI:38290"/>
        <dbReference type="ChEBI" id="CHEBI:57925"/>
        <dbReference type="ChEBI" id="CHEBI:58297"/>
        <dbReference type="ChEBI" id="CHEBI:58539"/>
        <dbReference type="EC" id="1.8.5.1"/>
    </reaction>
</comment>
<dbReference type="CDD" id="cd03184">
    <property type="entry name" value="GST_C_Omega"/>
    <property type="match status" value="1"/>
</dbReference>
<reference evidence="9 10" key="1">
    <citation type="submission" date="2012-10" db="EMBL/GenBank/DDBJ databases">
        <authorList>
            <consortium name="Gibbon Genome Sequencing Consortium"/>
        </authorList>
    </citation>
    <scope>NUCLEOTIDE SEQUENCE [LARGE SCALE GENOMIC DNA]</scope>
</reference>
<dbReference type="InterPro" id="IPR050983">
    <property type="entry name" value="GST_Omega/HSP26"/>
</dbReference>
<evidence type="ECO:0000256" key="3">
    <source>
        <dbReference type="ARBA" id="ARBA00047960"/>
    </source>
</evidence>
<reference evidence="9" key="2">
    <citation type="submission" date="2025-08" db="UniProtKB">
        <authorList>
            <consortium name="Ensembl"/>
        </authorList>
    </citation>
    <scope>IDENTIFICATION</scope>
</reference>
<feature type="domain" description="GST C-terminal" evidence="8">
    <location>
        <begin position="106"/>
        <end position="230"/>
    </location>
</feature>
<dbReference type="Pfam" id="PF13409">
    <property type="entry name" value="GST_N_2"/>
    <property type="match status" value="1"/>
</dbReference>
<comment type="catalytic activity">
    <reaction evidence="4 6">
        <text>methylarsonate + 2 glutathione + H(+) = methylarsonous acid + glutathione disulfide + H2O</text>
        <dbReference type="Rhea" id="RHEA:15969"/>
        <dbReference type="ChEBI" id="CHEBI:15377"/>
        <dbReference type="ChEBI" id="CHEBI:15378"/>
        <dbReference type="ChEBI" id="CHEBI:17826"/>
        <dbReference type="ChEBI" id="CHEBI:33409"/>
        <dbReference type="ChEBI" id="CHEBI:57925"/>
        <dbReference type="ChEBI" id="CHEBI:58297"/>
        <dbReference type="EC" id="1.20.4.2"/>
    </reaction>
</comment>
<dbReference type="PANTHER" id="PTHR43968:SF5">
    <property type="entry name" value="GLUTATHIONE S-TRANSFERASE OMEGA-1"/>
    <property type="match status" value="1"/>
</dbReference>
<evidence type="ECO:0000313" key="10">
    <source>
        <dbReference type="Proteomes" id="UP000001073"/>
    </source>
</evidence>
<dbReference type="SUPFAM" id="SSF52833">
    <property type="entry name" value="Thioredoxin-like"/>
    <property type="match status" value="1"/>
</dbReference>
<sequence>MLEESARSLGKGSTPLGLVPEGLICLCSMRFCPFAERTHLVLKAEGIRHEVTYINLKDKPEWFFKKNPFSLVPVLENSQGQLIYESAITCEYLDEAYSGKKLLPDDPYEKARQKMVFELFSTVPSLVGSFLRSQNKEDGAGLKEALCKEFSKLEEVLINKKKTFYGGNSISMIDYVIWPWFEWLEAMKLNECVDHTPELKLWMAAMREDPTVSALLTGVKDWQGFIELYLHNTCDY</sequence>
<dbReference type="InterPro" id="IPR004046">
    <property type="entry name" value="GST_C"/>
</dbReference>